<feature type="region of interest" description="Disordered" evidence="1">
    <location>
        <begin position="55"/>
        <end position="82"/>
    </location>
</feature>
<dbReference type="PROSITE" id="PS50174">
    <property type="entry name" value="G_PATCH"/>
    <property type="match status" value="1"/>
</dbReference>
<keyword evidence="4" id="KW-1185">Reference proteome</keyword>
<proteinExistence type="predicted"/>
<feature type="non-terminal residue" evidence="3">
    <location>
        <position position="1"/>
    </location>
</feature>
<gene>
    <name evidence="3" type="ORF">FISHEDRAFT_19780</name>
</gene>
<accession>A0A0D7AQ37</accession>
<dbReference type="GO" id="GO:0003676">
    <property type="term" value="F:nucleic acid binding"/>
    <property type="evidence" value="ECO:0007669"/>
    <property type="project" value="InterPro"/>
</dbReference>
<dbReference type="PANTHER" id="PTHR23149">
    <property type="entry name" value="G PATCH DOMAIN CONTAINING PROTEIN"/>
    <property type="match status" value="1"/>
</dbReference>
<sequence length="82" mass="8910">FGWDSSKGLGAEGDGRLSHIKVSHKLDMLGIGAANQRDPNGVAWKQSRDFETLLHRLNENAGKDSAENQESDNEDAKSSQEG</sequence>
<name>A0A0D7AQ37_9AGAR</name>
<feature type="domain" description="G-patch" evidence="2">
    <location>
        <begin position="1"/>
        <end position="36"/>
    </location>
</feature>
<dbReference type="OrthoDB" id="29523at2759"/>
<dbReference type="Proteomes" id="UP000054144">
    <property type="component" value="Unassembled WGS sequence"/>
</dbReference>
<feature type="non-terminal residue" evidence="3">
    <location>
        <position position="82"/>
    </location>
</feature>
<evidence type="ECO:0000313" key="4">
    <source>
        <dbReference type="Proteomes" id="UP000054144"/>
    </source>
</evidence>
<dbReference type="InterPro" id="IPR000467">
    <property type="entry name" value="G_patch_dom"/>
</dbReference>
<evidence type="ECO:0000256" key="1">
    <source>
        <dbReference type="SAM" id="MobiDB-lite"/>
    </source>
</evidence>
<dbReference type="AlphaFoldDB" id="A0A0D7AQ37"/>
<dbReference type="InterPro" id="IPR050656">
    <property type="entry name" value="PINX1"/>
</dbReference>
<protein>
    <recommendedName>
        <fullName evidence="2">G-patch domain-containing protein</fullName>
    </recommendedName>
</protein>
<evidence type="ECO:0000313" key="3">
    <source>
        <dbReference type="EMBL" id="KIY53980.1"/>
    </source>
</evidence>
<dbReference type="EMBL" id="KN881581">
    <property type="protein sequence ID" value="KIY53980.1"/>
    <property type="molecule type" value="Genomic_DNA"/>
</dbReference>
<organism evidence="3 4">
    <name type="scientific">Fistulina hepatica ATCC 64428</name>
    <dbReference type="NCBI Taxonomy" id="1128425"/>
    <lineage>
        <taxon>Eukaryota</taxon>
        <taxon>Fungi</taxon>
        <taxon>Dikarya</taxon>
        <taxon>Basidiomycota</taxon>
        <taxon>Agaricomycotina</taxon>
        <taxon>Agaricomycetes</taxon>
        <taxon>Agaricomycetidae</taxon>
        <taxon>Agaricales</taxon>
        <taxon>Fistulinaceae</taxon>
        <taxon>Fistulina</taxon>
    </lineage>
</organism>
<feature type="compositionally biased region" description="Basic and acidic residues" evidence="1">
    <location>
        <begin position="55"/>
        <end position="66"/>
    </location>
</feature>
<reference evidence="3 4" key="1">
    <citation type="journal article" date="2015" name="Fungal Genet. Biol.">
        <title>Evolution of novel wood decay mechanisms in Agaricales revealed by the genome sequences of Fistulina hepatica and Cylindrobasidium torrendii.</title>
        <authorList>
            <person name="Floudas D."/>
            <person name="Held B.W."/>
            <person name="Riley R."/>
            <person name="Nagy L.G."/>
            <person name="Koehler G."/>
            <person name="Ransdell A.S."/>
            <person name="Younus H."/>
            <person name="Chow J."/>
            <person name="Chiniquy J."/>
            <person name="Lipzen A."/>
            <person name="Tritt A."/>
            <person name="Sun H."/>
            <person name="Haridas S."/>
            <person name="LaButti K."/>
            <person name="Ohm R.A."/>
            <person name="Kues U."/>
            <person name="Blanchette R.A."/>
            <person name="Grigoriev I.V."/>
            <person name="Minto R.E."/>
            <person name="Hibbett D.S."/>
        </authorList>
    </citation>
    <scope>NUCLEOTIDE SEQUENCE [LARGE SCALE GENOMIC DNA]</scope>
    <source>
        <strain evidence="3 4">ATCC 64428</strain>
    </source>
</reference>
<dbReference type="Pfam" id="PF01585">
    <property type="entry name" value="G-patch"/>
    <property type="match status" value="1"/>
</dbReference>
<evidence type="ECO:0000259" key="2">
    <source>
        <dbReference type="PROSITE" id="PS50174"/>
    </source>
</evidence>